<dbReference type="Proteomes" id="UP000054937">
    <property type="component" value="Unassembled WGS sequence"/>
</dbReference>
<keyword evidence="2" id="KW-0472">Membrane</keyword>
<evidence type="ECO:0000256" key="1">
    <source>
        <dbReference type="SAM" id="MobiDB-lite"/>
    </source>
</evidence>
<evidence type="ECO:0000256" key="2">
    <source>
        <dbReference type="SAM" id="Phobius"/>
    </source>
</evidence>
<comment type="caution">
    <text evidence="3">The sequence shown here is derived from an EMBL/GenBank/DDBJ whole genome shotgun (WGS) entry which is preliminary data.</text>
</comment>
<protein>
    <submittedName>
        <fullName evidence="3">Uncharacterized protein</fullName>
    </submittedName>
</protein>
<dbReference type="InParanoid" id="A0A0V0QWK7"/>
<name>A0A0V0QWK7_PSEPJ</name>
<evidence type="ECO:0000313" key="3">
    <source>
        <dbReference type="EMBL" id="KRX06631.1"/>
    </source>
</evidence>
<sequence>MSAQFQSQIHQFSGMRTHLDQLYNKPTIIQLQNQKNAGKQKIDKNNKMNMNFPYHLTGDNENRVIQPFANQYDCCENRMKLQQLNPQKMQKIDQQKSQAIYKVEKDFQQKINGKFPSTCCYVSCMLGTICLCYIPFLFYVKDQAQKFEDMVKEFLIESNQYLKQFGVQVFRRSSIQGGGRRNQRFDWLVYTLNEEEVEKMKNEVYYSQQPKNLQICCCTVQQHYYIDNENYQGPQLNIPPNQPQNQNNQYQQNGNFMNGGNNNNFNQNQNYQNGQNYPTMESSLYYGQPLQGQNQPQMKADPNLIQ</sequence>
<organism evidence="3 4">
    <name type="scientific">Pseudocohnilembus persalinus</name>
    <name type="common">Ciliate</name>
    <dbReference type="NCBI Taxonomy" id="266149"/>
    <lineage>
        <taxon>Eukaryota</taxon>
        <taxon>Sar</taxon>
        <taxon>Alveolata</taxon>
        <taxon>Ciliophora</taxon>
        <taxon>Intramacronucleata</taxon>
        <taxon>Oligohymenophorea</taxon>
        <taxon>Scuticociliatia</taxon>
        <taxon>Philasterida</taxon>
        <taxon>Pseudocohnilembidae</taxon>
        <taxon>Pseudocohnilembus</taxon>
    </lineage>
</organism>
<reference evidence="3 4" key="1">
    <citation type="journal article" date="2015" name="Sci. Rep.">
        <title>Genome of the facultative scuticociliatosis pathogen Pseudocohnilembus persalinus provides insight into its virulence through horizontal gene transfer.</title>
        <authorList>
            <person name="Xiong J."/>
            <person name="Wang G."/>
            <person name="Cheng J."/>
            <person name="Tian M."/>
            <person name="Pan X."/>
            <person name="Warren A."/>
            <person name="Jiang C."/>
            <person name="Yuan D."/>
            <person name="Miao W."/>
        </authorList>
    </citation>
    <scope>NUCLEOTIDE SEQUENCE [LARGE SCALE GENOMIC DNA]</scope>
    <source>
        <strain evidence="3">36N120E</strain>
    </source>
</reference>
<feature type="region of interest" description="Disordered" evidence="1">
    <location>
        <begin position="286"/>
        <end position="306"/>
    </location>
</feature>
<accession>A0A0V0QWK7</accession>
<evidence type="ECO:0000313" key="4">
    <source>
        <dbReference type="Proteomes" id="UP000054937"/>
    </source>
</evidence>
<proteinExistence type="predicted"/>
<feature type="transmembrane region" description="Helical" evidence="2">
    <location>
        <begin position="119"/>
        <end position="140"/>
    </location>
</feature>
<dbReference type="EMBL" id="LDAU01000094">
    <property type="protein sequence ID" value="KRX06631.1"/>
    <property type="molecule type" value="Genomic_DNA"/>
</dbReference>
<gene>
    <name evidence="3" type="ORF">PPERSA_13110</name>
</gene>
<keyword evidence="2" id="KW-0812">Transmembrane</keyword>
<keyword evidence="4" id="KW-1185">Reference proteome</keyword>
<dbReference type="AlphaFoldDB" id="A0A0V0QWK7"/>
<keyword evidence="2" id="KW-1133">Transmembrane helix</keyword>